<feature type="compositionally biased region" description="Low complexity" evidence="1">
    <location>
        <begin position="55"/>
        <end position="70"/>
    </location>
</feature>
<keyword evidence="3" id="KW-1185">Reference proteome</keyword>
<organism evidence="2 3">
    <name type="scientific">Tetradesmus obliquus</name>
    <name type="common">Green alga</name>
    <name type="synonym">Acutodesmus obliquus</name>
    <dbReference type="NCBI Taxonomy" id="3088"/>
    <lineage>
        <taxon>Eukaryota</taxon>
        <taxon>Viridiplantae</taxon>
        <taxon>Chlorophyta</taxon>
        <taxon>core chlorophytes</taxon>
        <taxon>Chlorophyceae</taxon>
        <taxon>CS clade</taxon>
        <taxon>Sphaeropleales</taxon>
        <taxon>Scenedesmaceae</taxon>
        <taxon>Tetradesmus</taxon>
    </lineage>
</organism>
<reference evidence="2 3" key="1">
    <citation type="submission" date="2023-05" db="EMBL/GenBank/DDBJ databases">
        <title>A 100% complete, gapless, phased diploid assembly of the Scenedesmus obliquus UTEX 3031 genome.</title>
        <authorList>
            <person name="Biondi T.C."/>
            <person name="Hanschen E.R."/>
            <person name="Kwon T."/>
            <person name="Eng W."/>
            <person name="Kruse C.P.S."/>
            <person name="Koehler S.I."/>
            <person name="Kunde Y."/>
            <person name="Gleasner C.D."/>
            <person name="You Mak K.T."/>
            <person name="Polle J."/>
            <person name="Hovde B.T."/>
            <person name="Starkenburg S.R."/>
        </authorList>
    </citation>
    <scope>NUCLEOTIDE SEQUENCE [LARGE SCALE GENOMIC DNA]</scope>
    <source>
        <strain evidence="2 3">DOE0152z</strain>
    </source>
</reference>
<feature type="region of interest" description="Disordered" evidence="1">
    <location>
        <begin position="1"/>
        <end position="269"/>
    </location>
</feature>
<accession>A0ABY8UNI9</accession>
<feature type="region of interest" description="Disordered" evidence="1">
    <location>
        <begin position="302"/>
        <end position="384"/>
    </location>
</feature>
<evidence type="ECO:0000313" key="3">
    <source>
        <dbReference type="Proteomes" id="UP001244341"/>
    </source>
</evidence>
<dbReference type="Proteomes" id="UP001244341">
    <property type="component" value="Chromosome 15b"/>
</dbReference>
<proteinExistence type="predicted"/>
<sequence>MQQSITGATGGSGAMSLSAATQAVELPAPRRLTGSMGSNKARGSLDRRSTGEPAGGSSRSHAASSSLLADAAEEQHAGPAAPQFDDSRHGLNTQAAAAGSSRAVDPADPWSALQSQYVAAAGPASPDSSLSGSTAAAGAAMQRSGLAAGGSKRATRATKEADELVLVDEDEFESSSGRVGGSAAAAAAAEERRDEPTTSAAAARAPAGRVIQGEGSFGSTSLQRGVGSAGGSGGLAAEGSRLQAHQFGGGGLTAESSRVKPGQFGGGLAAESSRVKAGGWGAGSMAAAGTLMLGDEADEAYSEDGECGRAGGASVPGFAAQDDVFGGDSDSPRAPAGVAVGRLRPERSGRQHPGSSRGHSGTGAVQQQQHVAAGVLHQQEDEQLGLEEIDDVDALIEAELAEKNALPGDLAAKLAAFEAMADDDE</sequence>
<feature type="compositionally biased region" description="Low complexity" evidence="1">
    <location>
        <begin position="128"/>
        <end position="146"/>
    </location>
</feature>
<evidence type="ECO:0000313" key="2">
    <source>
        <dbReference type="EMBL" id="WIA23124.1"/>
    </source>
</evidence>
<gene>
    <name evidence="2" type="ORF">OEZ85_001461</name>
</gene>
<feature type="compositionally biased region" description="Low complexity" evidence="1">
    <location>
        <begin position="363"/>
        <end position="377"/>
    </location>
</feature>
<feature type="compositionally biased region" description="Low complexity" evidence="1">
    <location>
        <begin position="174"/>
        <end position="188"/>
    </location>
</feature>
<protein>
    <submittedName>
        <fullName evidence="2">Uncharacterized protein</fullName>
    </submittedName>
</protein>
<dbReference type="EMBL" id="CP126222">
    <property type="protein sequence ID" value="WIA23124.1"/>
    <property type="molecule type" value="Genomic_DNA"/>
</dbReference>
<feature type="compositionally biased region" description="Gly residues" evidence="1">
    <location>
        <begin position="227"/>
        <end position="236"/>
    </location>
</feature>
<name>A0ABY8UNI9_TETOB</name>
<evidence type="ECO:0000256" key="1">
    <source>
        <dbReference type="SAM" id="MobiDB-lite"/>
    </source>
</evidence>
<feature type="compositionally biased region" description="Acidic residues" evidence="1">
    <location>
        <begin position="163"/>
        <end position="173"/>
    </location>
</feature>